<dbReference type="PROSITE" id="PS50928">
    <property type="entry name" value="ABC_TM1"/>
    <property type="match status" value="1"/>
</dbReference>
<organism evidence="13 14">
    <name type="scientific">Nitrincola tapanii</name>
    <dbReference type="NCBI Taxonomy" id="1708751"/>
    <lineage>
        <taxon>Bacteria</taxon>
        <taxon>Pseudomonadati</taxon>
        <taxon>Pseudomonadota</taxon>
        <taxon>Gammaproteobacteria</taxon>
        <taxon>Oceanospirillales</taxon>
        <taxon>Oceanospirillaceae</taxon>
        <taxon>Nitrincola</taxon>
    </lineage>
</organism>
<dbReference type="Proteomes" id="UP000325302">
    <property type="component" value="Unassembled WGS sequence"/>
</dbReference>
<dbReference type="Gene3D" id="1.10.3720.10">
    <property type="entry name" value="MetI-like"/>
    <property type="match status" value="1"/>
</dbReference>
<protein>
    <recommendedName>
        <fullName evidence="11">Molybdenum transport system permease</fullName>
    </recommendedName>
</protein>
<evidence type="ECO:0000256" key="7">
    <source>
        <dbReference type="ARBA" id="ARBA00022692"/>
    </source>
</evidence>
<dbReference type="InterPro" id="IPR011867">
    <property type="entry name" value="ModB_ABC"/>
</dbReference>
<dbReference type="NCBIfam" id="TIGR02141">
    <property type="entry name" value="modB_ABC"/>
    <property type="match status" value="1"/>
</dbReference>
<dbReference type="EMBL" id="SMRS01000009">
    <property type="protein sequence ID" value="KAA0873711.1"/>
    <property type="molecule type" value="Genomic_DNA"/>
</dbReference>
<evidence type="ECO:0000256" key="8">
    <source>
        <dbReference type="ARBA" id="ARBA00022989"/>
    </source>
</evidence>
<evidence type="ECO:0000313" key="13">
    <source>
        <dbReference type="EMBL" id="KAA0873711.1"/>
    </source>
</evidence>
<dbReference type="PANTHER" id="PTHR30183:SF8">
    <property type="entry name" value="MOLYBDENUM TRANSPORT SYSTEM PERMEASE"/>
    <property type="match status" value="1"/>
</dbReference>
<comment type="similarity">
    <text evidence="3 11">Belongs to the binding-protein-dependent transport system permease family. CysTW subfamily.</text>
</comment>
<keyword evidence="6 11" id="KW-0500">Molybdenum</keyword>
<feature type="domain" description="ABC transmembrane type-1" evidence="12">
    <location>
        <begin position="6"/>
        <end position="208"/>
    </location>
</feature>
<feature type="transmembrane region" description="Helical" evidence="10">
    <location>
        <begin position="38"/>
        <end position="62"/>
    </location>
</feature>
<feature type="transmembrane region" description="Helical" evidence="10">
    <location>
        <begin position="12"/>
        <end position="32"/>
    </location>
</feature>
<keyword evidence="5" id="KW-1003">Cell membrane</keyword>
<gene>
    <name evidence="13" type="primary">modB</name>
    <name evidence="13" type="ORF">E1H14_11710</name>
</gene>
<keyword evidence="8 10" id="KW-1133">Transmembrane helix</keyword>
<keyword evidence="14" id="KW-1185">Reference proteome</keyword>
<evidence type="ECO:0000313" key="14">
    <source>
        <dbReference type="Proteomes" id="UP000325302"/>
    </source>
</evidence>
<keyword evidence="4 10" id="KW-0813">Transport</keyword>
<evidence type="ECO:0000256" key="11">
    <source>
        <dbReference type="RuleBase" id="RU365097"/>
    </source>
</evidence>
<proteinExistence type="inferred from homology"/>
<evidence type="ECO:0000256" key="5">
    <source>
        <dbReference type="ARBA" id="ARBA00022475"/>
    </source>
</evidence>
<evidence type="ECO:0000256" key="4">
    <source>
        <dbReference type="ARBA" id="ARBA00022448"/>
    </source>
</evidence>
<dbReference type="RefSeq" id="WP_149391670.1">
    <property type="nucleotide sequence ID" value="NZ_SMRS01000009.1"/>
</dbReference>
<evidence type="ECO:0000256" key="9">
    <source>
        <dbReference type="ARBA" id="ARBA00023136"/>
    </source>
</evidence>
<dbReference type="InterPro" id="IPR035906">
    <property type="entry name" value="MetI-like_sf"/>
</dbReference>
<comment type="subcellular location">
    <subcellularLocation>
        <location evidence="11">Cell inner membrane</location>
        <topology evidence="11">Multi-pass membrane protein</topology>
    </subcellularLocation>
    <subcellularLocation>
        <location evidence="2 10">Cell membrane</location>
        <topology evidence="2 10">Multi-pass membrane protein</topology>
    </subcellularLocation>
</comment>
<comment type="caution">
    <text evidence="13">The sequence shown here is derived from an EMBL/GenBank/DDBJ whole genome shotgun (WGS) entry which is preliminary data.</text>
</comment>
<keyword evidence="11" id="KW-0997">Cell inner membrane</keyword>
<evidence type="ECO:0000256" key="10">
    <source>
        <dbReference type="RuleBase" id="RU363032"/>
    </source>
</evidence>
<dbReference type="PANTHER" id="PTHR30183">
    <property type="entry name" value="MOLYBDENUM TRANSPORT SYSTEM PERMEASE PROTEIN MODB"/>
    <property type="match status" value="1"/>
</dbReference>
<accession>A0A5A9W2D0</accession>
<comment type="function">
    <text evidence="1 11">Part of the binding-protein-dependent transport system for molybdenum; probably responsible for the translocation of the substrate across the membrane.</text>
</comment>
<feature type="transmembrane region" description="Helical" evidence="10">
    <location>
        <begin position="191"/>
        <end position="212"/>
    </location>
</feature>
<comment type="caution">
    <text evidence="11">Lacks conserved residue(s) required for the propagation of feature annotation.</text>
</comment>
<evidence type="ECO:0000256" key="3">
    <source>
        <dbReference type="ARBA" id="ARBA00007069"/>
    </source>
</evidence>
<evidence type="ECO:0000259" key="12">
    <source>
        <dbReference type="PROSITE" id="PS50928"/>
    </source>
</evidence>
<dbReference type="InterPro" id="IPR000515">
    <property type="entry name" value="MetI-like"/>
</dbReference>
<dbReference type="Pfam" id="PF00528">
    <property type="entry name" value="BPD_transp_1"/>
    <property type="match status" value="1"/>
</dbReference>
<evidence type="ECO:0000256" key="1">
    <source>
        <dbReference type="ARBA" id="ARBA00002949"/>
    </source>
</evidence>
<name>A0A5A9W2D0_9GAMM</name>
<evidence type="ECO:0000256" key="2">
    <source>
        <dbReference type="ARBA" id="ARBA00004651"/>
    </source>
</evidence>
<dbReference type="CDD" id="cd06261">
    <property type="entry name" value="TM_PBP2"/>
    <property type="match status" value="1"/>
</dbReference>
<dbReference type="GO" id="GO:0015098">
    <property type="term" value="F:molybdate ion transmembrane transporter activity"/>
    <property type="evidence" value="ECO:0007669"/>
    <property type="project" value="UniProtKB-UniRule"/>
</dbReference>
<feature type="transmembrane region" description="Helical" evidence="10">
    <location>
        <begin position="83"/>
        <end position="103"/>
    </location>
</feature>
<dbReference type="SUPFAM" id="SSF161098">
    <property type="entry name" value="MetI-like"/>
    <property type="match status" value="1"/>
</dbReference>
<evidence type="ECO:0000256" key="6">
    <source>
        <dbReference type="ARBA" id="ARBA00022505"/>
    </source>
</evidence>
<reference evidence="13 14" key="1">
    <citation type="submission" date="2019-03" db="EMBL/GenBank/DDBJ databases">
        <title>Nitrincola sp. nov. isolated from an Indian soda lake.</title>
        <authorList>
            <person name="Joshi A."/>
            <person name="Thite S.V."/>
            <person name="Joseph N."/>
            <person name="Dhotre D."/>
            <person name="Moorthy M."/>
            <person name="Shouche Y.S."/>
        </authorList>
    </citation>
    <scope>NUCLEOTIDE SEQUENCE [LARGE SCALE GENOMIC DNA]</scope>
    <source>
        <strain evidence="13 14">MEB193</strain>
    </source>
</reference>
<sequence>MDWSALSISLKLAFWTSVLLLPLGLVLGRWLAWYPPRAAAWVHSLIFLPLVLPPTVLGYYALLAIAPDAPLGMLWQSLSGRSLAFSFEALLLVSLVANLPFVVQPISNSYQALDRDIYDAGRVCGLAPWSLFWRIELPLIWPGVLSATMLTFTHTLGEFGVVLMVGGNLAGETRTLSIAIYDEVQALNMSAAGQMSLFLLLLAFSALLWMQWQNRRARRLML</sequence>
<dbReference type="OrthoDB" id="9795403at2"/>
<dbReference type="AlphaFoldDB" id="A0A5A9W2D0"/>
<keyword evidence="9 10" id="KW-0472">Membrane</keyword>
<keyword evidence="7 10" id="KW-0812">Transmembrane</keyword>
<dbReference type="GO" id="GO:0005886">
    <property type="term" value="C:plasma membrane"/>
    <property type="evidence" value="ECO:0007669"/>
    <property type="project" value="UniProtKB-SubCell"/>
</dbReference>